<dbReference type="KEGG" id="goe:100909027"/>
<dbReference type="InterPro" id="IPR000626">
    <property type="entry name" value="Ubiquitin-like_dom"/>
</dbReference>
<dbReference type="SUPFAM" id="SSF54236">
    <property type="entry name" value="Ubiquitin-like"/>
    <property type="match status" value="1"/>
</dbReference>
<evidence type="ECO:0000313" key="3">
    <source>
        <dbReference type="RefSeq" id="XP_003746087.1"/>
    </source>
</evidence>
<dbReference type="InterPro" id="IPR029071">
    <property type="entry name" value="Ubiquitin-like_domsf"/>
</dbReference>
<reference evidence="3" key="1">
    <citation type="submission" date="2025-08" db="UniProtKB">
        <authorList>
            <consortium name="RefSeq"/>
        </authorList>
    </citation>
    <scope>IDENTIFICATION</scope>
</reference>
<dbReference type="PROSITE" id="PS50053">
    <property type="entry name" value="UBIQUITIN_2"/>
    <property type="match status" value="1"/>
</dbReference>
<dbReference type="InterPro" id="IPR039049">
    <property type="entry name" value="ELOB"/>
</dbReference>
<dbReference type="GO" id="GO:0006368">
    <property type="term" value="P:transcription elongation by RNA polymerase II"/>
    <property type="evidence" value="ECO:0007669"/>
    <property type="project" value="InterPro"/>
</dbReference>
<dbReference type="PANTHER" id="PTHR13248">
    <property type="entry name" value="TRANSCRIPTION ELONGATION FACTOR B POLYPEPTIDE 2"/>
    <property type="match status" value="1"/>
</dbReference>
<dbReference type="GeneID" id="100909027"/>
<accession>A0AAJ6VZE8</accession>
<dbReference type="GO" id="GO:0030891">
    <property type="term" value="C:VCB complex"/>
    <property type="evidence" value="ECO:0007669"/>
    <property type="project" value="InterPro"/>
</dbReference>
<gene>
    <name evidence="3" type="primary">LOC100909027</name>
</gene>
<organism evidence="2 3">
    <name type="scientific">Galendromus occidentalis</name>
    <name type="common">western predatory mite</name>
    <dbReference type="NCBI Taxonomy" id="34638"/>
    <lineage>
        <taxon>Eukaryota</taxon>
        <taxon>Metazoa</taxon>
        <taxon>Ecdysozoa</taxon>
        <taxon>Arthropoda</taxon>
        <taxon>Chelicerata</taxon>
        <taxon>Arachnida</taxon>
        <taxon>Acari</taxon>
        <taxon>Parasitiformes</taxon>
        <taxon>Mesostigmata</taxon>
        <taxon>Gamasina</taxon>
        <taxon>Phytoseioidea</taxon>
        <taxon>Phytoseiidae</taxon>
        <taxon>Typhlodrominae</taxon>
        <taxon>Galendromus</taxon>
    </lineage>
</organism>
<dbReference type="RefSeq" id="XP_003746087.1">
    <property type="nucleotide sequence ID" value="XM_003746039.2"/>
</dbReference>
<dbReference type="GO" id="GO:0070449">
    <property type="term" value="C:elongin complex"/>
    <property type="evidence" value="ECO:0007669"/>
    <property type="project" value="InterPro"/>
</dbReference>
<dbReference type="AlphaFoldDB" id="A0AAJ6VZE8"/>
<name>A0AAJ6VZE8_9ACAR</name>
<dbReference type="Gene3D" id="3.10.20.90">
    <property type="entry name" value="Phosphatidylinositol 3-kinase Catalytic Subunit, Chain A, domain 1"/>
    <property type="match status" value="1"/>
</dbReference>
<feature type="domain" description="Ubiquitin-like" evidence="1">
    <location>
        <begin position="1"/>
        <end position="63"/>
    </location>
</feature>
<dbReference type="Proteomes" id="UP000694867">
    <property type="component" value="Unplaced"/>
</dbReference>
<proteinExistence type="predicted"/>
<evidence type="ECO:0000313" key="2">
    <source>
        <dbReference type="Proteomes" id="UP000694867"/>
    </source>
</evidence>
<evidence type="ECO:0000259" key="1">
    <source>
        <dbReference type="PROSITE" id="PS50053"/>
    </source>
</evidence>
<sequence>MDVSVMIMRKKTTLFLEVSEDATIHGLKLMIQGILKCAPEEQRLYIGQTEVDNDQTLVALGISGSRTGPHCPAGFGLAIGPEALDIAPLSWPSESPDVMKGQEANVEMTCS</sequence>
<protein>
    <submittedName>
        <fullName evidence="3">Elongin-B</fullName>
    </submittedName>
</protein>
<dbReference type="PANTHER" id="PTHR13248:SF4">
    <property type="entry name" value="ELONGIN B"/>
    <property type="match status" value="1"/>
</dbReference>
<keyword evidence="2" id="KW-1185">Reference proteome</keyword>